<evidence type="ECO:0000256" key="2">
    <source>
        <dbReference type="SAM" id="SignalP"/>
    </source>
</evidence>
<dbReference type="PANTHER" id="PTHR42754:SF1">
    <property type="entry name" value="LIPOPROTEIN"/>
    <property type="match status" value="1"/>
</dbReference>
<evidence type="ECO:0000259" key="3">
    <source>
        <dbReference type="Pfam" id="PF18962"/>
    </source>
</evidence>
<dbReference type="InterPro" id="IPR011047">
    <property type="entry name" value="Quinoprotein_ADH-like_sf"/>
</dbReference>
<feature type="domain" description="Secretion system C-terminal sorting" evidence="3">
    <location>
        <begin position="432"/>
        <end position="502"/>
    </location>
</feature>
<dbReference type="SUPFAM" id="SSF50998">
    <property type="entry name" value="Quinoprotein alcohol dehydrogenase-like"/>
    <property type="match status" value="1"/>
</dbReference>
<keyword evidence="5" id="KW-1185">Reference proteome</keyword>
<dbReference type="InterPro" id="IPR026444">
    <property type="entry name" value="Secre_tail"/>
</dbReference>
<evidence type="ECO:0000313" key="4">
    <source>
        <dbReference type="EMBL" id="WBV61943.1"/>
    </source>
</evidence>
<name>A0ABY7QSY1_9FLAO</name>
<gene>
    <name evidence="4" type="ORF">PFY12_07450</name>
</gene>
<dbReference type="Pfam" id="PF18962">
    <property type="entry name" value="Por_Secre_tail"/>
    <property type="match status" value="1"/>
</dbReference>
<dbReference type="NCBIfam" id="TIGR04183">
    <property type="entry name" value="Por_Secre_tail"/>
    <property type="match status" value="1"/>
</dbReference>
<protein>
    <submittedName>
        <fullName evidence="4">T9SS type A sorting domain-containing protein</fullName>
    </submittedName>
</protein>
<organism evidence="4 5">
    <name type="scientific">Chryseobacterium camelliae</name>
    <dbReference type="NCBI Taxonomy" id="1265445"/>
    <lineage>
        <taxon>Bacteria</taxon>
        <taxon>Pseudomonadati</taxon>
        <taxon>Bacteroidota</taxon>
        <taxon>Flavobacteriia</taxon>
        <taxon>Flavobacteriales</taxon>
        <taxon>Weeksellaceae</taxon>
        <taxon>Chryseobacterium group</taxon>
        <taxon>Chryseobacterium</taxon>
    </lineage>
</organism>
<accession>A0ABY7QSY1</accession>
<reference evidence="4 5" key="1">
    <citation type="submission" date="2023-01" db="EMBL/GenBank/DDBJ databases">
        <title>Complete genome of Chryseobacterium camelliae VAN22-5A.</title>
        <authorList>
            <person name="Zong G."/>
            <person name="Cao G."/>
        </authorList>
    </citation>
    <scope>NUCLEOTIDE SEQUENCE [LARGE SCALE GENOMIC DNA]</scope>
    <source>
        <strain evidence="4 5">VAN22-5A</strain>
    </source>
</reference>
<evidence type="ECO:0000256" key="1">
    <source>
        <dbReference type="ARBA" id="ARBA00022729"/>
    </source>
</evidence>
<feature type="signal peptide" evidence="2">
    <location>
        <begin position="1"/>
        <end position="19"/>
    </location>
</feature>
<keyword evidence="1 2" id="KW-0732">Signal</keyword>
<evidence type="ECO:0000313" key="5">
    <source>
        <dbReference type="Proteomes" id="UP001210978"/>
    </source>
</evidence>
<proteinExistence type="predicted"/>
<dbReference type="Proteomes" id="UP001210978">
    <property type="component" value="Chromosome"/>
</dbReference>
<sequence length="504" mass="54820">MNYKFIFSFFCLWFSSAFSSQAPAIEWQRTYGGTSADTHMDVQQTSDGGYIHIGASISNNGDVTGNHGNVDIWVVKTNASGDILWQKSLGGTSYDQGSSIRQTSDGGYILAGTSNSNNGDVTGNNGNKDYWVVKLNATGNIQWQKNYGGNNDDIATSIRPTSEGGYIVTGYKSMAPPTMVGGDRKYWVVKLDSSGNIQWQNTYGGENWEEAYSIEQTTDGGYIVAGYSSSLYTYVIGNHGAEDYWIIKINAAGALEWQKSLGGTSSEKARAIKQAQDGGYFVVGHSFSNNGDVTGNNGDKDYWVVKLSATGNIIWQKSLGTSLWEEAVGVDSTLDGGCVVTGYAHTPKDGSPNNIDYWVLKLNSSGNIEWQNYYGGLLTDQASSIQKTSDGGYILGGFSYSGPTGSTDYWIIKLAGNQLSTHENNSKNNISIYPNPAKDFVTISHLPNETTISILDLSGRKIFNKKYAEAKVSMNISQLTNGTYIIQVDDQEKTILSEKLIIKK</sequence>
<dbReference type="PANTHER" id="PTHR42754">
    <property type="entry name" value="ENDOGLUCANASE"/>
    <property type="match status" value="1"/>
</dbReference>
<feature type="chain" id="PRO_5045858719" evidence="2">
    <location>
        <begin position="20"/>
        <end position="504"/>
    </location>
</feature>
<dbReference type="RefSeq" id="WP_271150193.1">
    <property type="nucleotide sequence ID" value="NZ_CP115859.1"/>
</dbReference>
<dbReference type="EMBL" id="CP115859">
    <property type="protein sequence ID" value="WBV61943.1"/>
    <property type="molecule type" value="Genomic_DNA"/>
</dbReference>